<evidence type="ECO:0000256" key="3">
    <source>
        <dbReference type="ARBA" id="ARBA00022556"/>
    </source>
</evidence>
<dbReference type="Gene3D" id="1.20.1180.10">
    <property type="entry name" value="Udp N-acetylglucosamine O-acyltransferase, C-terminal domain"/>
    <property type="match status" value="1"/>
</dbReference>
<dbReference type="GO" id="GO:0008780">
    <property type="term" value="F:acyl-[acyl-carrier-protein]-UDP-N-acetylglucosamine O-acyltransferase activity"/>
    <property type="evidence" value="ECO:0007669"/>
    <property type="project" value="UniProtKB-UniRule"/>
</dbReference>
<dbReference type="InterPro" id="IPR018357">
    <property type="entry name" value="Hexapep_transf_CS"/>
</dbReference>
<dbReference type="CDD" id="cd03351">
    <property type="entry name" value="LbH_UDP-GlcNAc_AT"/>
    <property type="match status" value="1"/>
</dbReference>
<keyword evidence="5 8" id="KW-0677">Repeat</keyword>
<dbReference type="InterPro" id="IPR001451">
    <property type="entry name" value="Hexapep"/>
</dbReference>
<dbReference type="GO" id="GO:0016020">
    <property type="term" value="C:membrane"/>
    <property type="evidence" value="ECO:0007669"/>
    <property type="project" value="GOC"/>
</dbReference>
<keyword evidence="7 8" id="KW-0012">Acyltransferase</keyword>
<dbReference type="EC" id="2.3.1.129" evidence="8"/>
<evidence type="ECO:0000256" key="8">
    <source>
        <dbReference type="HAMAP-Rule" id="MF_00387"/>
    </source>
</evidence>
<dbReference type="Gene3D" id="2.160.10.10">
    <property type="entry name" value="Hexapeptide repeat proteins"/>
    <property type="match status" value="1"/>
</dbReference>
<dbReference type="NCBIfam" id="TIGR01852">
    <property type="entry name" value="lipid_A_lpxA"/>
    <property type="match status" value="1"/>
</dbReference>
<feature type="domain" description="UDP N-acetylglucosamine O-acyltransferase C-terminal" evidence="9">
    <location>
        <begin position="176"/>
        <end position="258"/>
    </location>
</feature>
<dbReference type="NCBIfam" id="NF003657">
    <property type="entry name" value="PRK05289.1"/>
    <property type="match status" value="1"/>
</dbReference>
<comment type="function">
    <text evidence="8">Involved in the biosynthesis of lipid A, a phosphorylated glycolipid that anchors the lipopolysaccharide to the outer membrane of the cell.</text>
</comment>
<dbReference type="Pfam" id="PF00132">
    <property type="entry name" value="Hexapep"/>
    <property type="match status" value="2"/>
</dbReference>
<dbReference type="GO" id="GO:0009245">
    <property type="term" value="P:lipid A biosynthetic process"/>
    <property type="evidence" value="ECO:0007669"/>
    <property type="project" value="UniProtKB-UniRule"/>
</dbReference>
<comment type="subunit">
    <text evidence="8">Homotrimer.</text>
</comment>
<keyword evidence="4 8" id="KW-0808">Transferase</keyword>
<evidence type="ECO:0000256" key="4">
    <source>
        <dbReference type="ARBA" id="ARBA00022679"/>
    </source>
</evidence>
<evidence type="ECO:0000256" key="5">
    <source>
        <dbReference type="ARBA" id="ARBA00022737"/>
    </source>
</evidence>
<evidence type="ECO:0000256" key="1">
    <source>
        <dbReference type="ARBA" id="ARBA00022490"/>
    </source>
</evidence>
<protein>
    <recommendedName>
        <fullName evidence="8">Acyl-[acyl-carrier-protein]--UDP-N-acetylglucosamine O-acyltransferase</fullName>
        <shortName evidence="8">UDP-N-acetylglucosamine acyltransferase</shortName>
        <ecNumber evidence="8">2.3.1.129</ecNumber>
    </recommendedName>
</protein>
<evidence type="ECO:0000313" key="10">
    <source>
        <dbReference type="EMBL" id="MCP1335814.1"/>
    </source>
</evidence>
<evidence type="ECO:0000256" key="2">
    <source>
        <dbReference type="ARBA" id="ARBA00022516"/>
    </source>
</evidence>
<dbReference type="PANTHER" id="PTHR43480:SF1">
    <property type="entry name" value="ACYL-[ACYL-CARRIER-PROTEIN]--UDP-N-ACETYLGLUCOSAMINE O-ACYLTRANSFERASE, MITOCHONDRIAL-RELATED"/>
    <property type="match status" value="1"/>
</dbReference>
<dbReference type="SUPFAM" id="SSF51161">
    <property type="entry name" value="Trimeric LpxA-like enzymes"/>
    <property type="match status" value="1"/>
</dbReference>
<dbReference type="GO" id="GO:0005737">
    <property type="term" value="C:cytoplasm"/>
    <property type="evidence" value="ECO:0007669"/>
    <property type="project" value="UniProtKB-SubCell"/>
</dbReference>
<dbReference type="Proteomes" id="UP001055804">
    <property type="component" value="Unassembled WGS sequence"/>
</dbReference>
<comment type="similarity">
    <text evidence="8">Belongs to the transferase hexapeptide repeat family. LpxA subfamily.</text>
</comment>
<evidence type="ECO:0000259" key="9">
    <source>
        <dbReference type="Pfam" id="PF13720"/>
    </source>
</evidence>
<evidence type="ECO:0000256" key="7">
    <source>
        <dbReference type="ARBA" id="ARBA00023315"/>
    </source>
</evidence>
<keyword evidence="3 8" id="KW-0441">Lipid A biosynthesis</keyword>
<dbReference type="InterPro" id="IPR029098">
    <property type="entry name" value="Acetyltransf_C"/>
</dbReference>
<dbReference type="AlphaFoldDB" id="A0A9J6PC48"/>
<keyword evidence="11" id="KW-1185">Reference proteome</keyword>
<evidence type="ECO:0000313" key="11">
    <source>
        <dbReference type="Proteomes" id="UP001055804"/>
    </source>
</evidence>
<dbReference type="PANTHER" id="PTHR43480">
    <property type="entry name" value="ACYL-[ACYL-CARRIER-PROTEIN]--UDP-N-ACETYLGLUCOSAMINE O-ACYLTRANSFERASE"/>
    <property type="match status" value="1"/>
</dbReference>
<dbReference type="InterPro" id="IPR011004">
    <property type="entry name" value="Trimer_LpxA-like_sf"/>
</dbReference>
<keyword evidence="6 8" id="KW-0443">Lipid metabolism</keyword>
<keyword evidence="1 8" id="KW-0963">Cytoplasm</keyword>
<dbReference type="EMBL" id="JAMZFT010000001">
    <property type="protein sequence ID" value="MCP1335814.1"/>
    <property type="molecule type" value="Genomic_DNA"/>
</dbReference>
<comment type="pathway">
    <text evidence="8">Glycolipid biosynthesis; lipid IV(A) biosynthesis; lipid IV(A) from (3R)-3-hydroxytetradecanoyl-[acyl-carrier-protein] and UDP-N-acetyl-alpha-D-glucosamine: step 1/6.</text>
</comment>
<keyword evidence="2 8" id="KW-0444">Lipid biosynthesis</keyword>
<comment type="catalytic activity">
    <reaction evidence="8">
        <text>a (3R)-hydroxyacyl-[ACP] + UDP-N-acetyl-alpha-D-glucosamine = a UDP-3-O-[(3R)-3-hydroxyacyl]-N-acetyl-alpha-D-glucosamine + holo-[ACP]</text>
        <dbReference type="Rhea" id="RHEA:67812"/>
        <dbReference type="Rhea" id="RHEA-COMP:9685"/>
        <dbReference type="Rhea" id="RHEA-COMP:9945"/>
        <dbReference type="ChEBI" id="CHEBI:57705"/>
        <dbReference type="ChEBI" id="CHEBI:64479"/>
        <dbReference type="ChEBI" id="CHEBI:78827"/>
        <dbReference type="ChEBI" id="CHEBI:173225"/>
        <dbReference type="EC" id="2.3.1.129"/>
    </reaction>
</comment>
<dbReference type="HAMAP" id="MF_00387">
    <property type="entry name" value="LpxA"/>
    <property type="match status" value="1"/>
</dbReference>
<comment type="subcellular location">
    <subcellularLocation>
        <location evidence="8">Cytoplasm</location>
    </subcellularLocation>
</comment>
<dbReference type="Pfam" id="PF13720">
    <property type="entry name" value="Acetyltransf_11"/>
    <property type="match status" value="1"/>
</dbReference>
<proteinExistence type="inferred from homology"/>
<organism evidence="10 11">
    <name type="scientific">Futiania mangrovi</name>
    <dbReference type="NCBI Taxonomy" id="2959716"/>
    <lineage>
        <taxon>Bacteria</taxon>
        <taxon>Pseudomonadati</taxon>
        <taxon>Pseudomonadota</taxon>
        <taxon>Alphaproteobacteria</taxon>
        <taxon>Futianiales</taxon>
        <taxon>Futianiaceae</taxon>
        <taxon>Futiania</taxon>
    </lineage>
</organism>
<reference evidence="10" key="1">
    <citation type="submission" date="2022-06" db="EMBL/GenBank/DDBJ databases">
        <title>Isolation and Genomics of Futiania mangrovii gen. nov., sp. nov., a Rare and Metabolically-versatile member in the Class Alphaproteobacteria.</title>
        <authorList>
            <person name="Liu L."/>
            <person name="Huang W.-C."/>
            <person name="Pan J."/>
            <person name="Li J."/>
            <person name="Huang Y."/>
            <person name="Du H."/>
            <person name="Liu Y."/>
            <person name="Li M."/>
        </authorList>
    </citation>
    <scope>NUCLEOTIDE SEQUENCE</scope>
    <source>
        <strain evidence="10">FT118</strain>
    </source>
</reference>
<dbReference type="RefSeq" id="WP_269331744.1">
    <property type="nucleotide sequence ID" value="NZ_JAMZFT010000001.1"/>
</dbReference>
<name>A0A9J6PC48_9PROT</name>
<sequence>MSNIHPTAIVDPGAVLAADVAIGPYCVVGAGVQLDQGVRLHSHVAVAGRTHLGEGVTVYPFASVGHAPQDLKYRGEETALTVGPRTVIREHATLNPGTEGGGGLTSVGASCLIMVGAHVGHDCRIGDHVILVNNATCAGHVQIGDHAILGGLSAVHQFVRIGRHAMVGGMSGVEHDIIPFGLVTGNRAVLQGLNLVGLKRRGFSKPEISTLRAAYQELFAGEGTLQERAAAVAQKYVDSTLVQEVIAFVTADTSRSFCTPARG</sequence>
<dbReference type="PROSITE" id="PS00101">
    <property type="entry name" value="HEXAPEP_TRANSFERASES"/>
    <property type="match status" value="2"/>
</dbReference>
<evidence type="ECO:0000256" key="6">
    <source>
        <dbReference type="ARBA" id="ARBA00023098"/>
    </source>
</evidence>
<dbReference type="InterPro" id="IPR037157">
    <property type="entry name" value="Acetyltransf_C_sf"/>
</dbReference>
<gene>
    <name evidence="8 10" type="primary">lpxA</name>
    <name evidence="10" type="ORF">NJQ99_05275</name>
</gene>
<dbReference type="PIRSF" id="PIRSF000456">
    <property type="entry name" value="UDP-GlcNAc_acltr"/>
    <property type="match status" value="1"/>
</dbReference>
<comment type="caution">
    <text evidence="10">The sequence shown here is derived from an EMBL/GenBank/DDBJ whole genome shotgun (WGS) entry which is preliminary data.</text>
</comment>
<dbReference type="InterPro" id="IPR010137">
    <property type="entry name" value="Lipid_A_LpxA"/>
</dbReference>
<accession>A0A9J6PC48</accession>